<comment type="caution">
    <text evidence="3">The sequence shown here is derived from an EMBL/GenBank/DDBJ whole genome shotgun (WGS) entry which is preliminary data.</text>
</comment>
<dbReference type="InterPro" id="IPR001296">
    <property type="entry name" value="Glyco_trans_1"/>
</dbReference>
<dbReference type="SUPFAM" id="SSF53756">
    <property type="entry name" value="UDP-Glycosyltransferase/glycogen phosphorylase"/>
    <property type="match status" value="1"/>
</dbReference>
<evidence type="ECO:0000313" key="3">
    <source>
        <dbReference type="EMBL" id="MCL6268359.1"/>
    </source>
</evidence>
<keyword evidence="4" id="KW-1185">Reference proteome</keyword>
<dbReference type="Proteomes" id="UP001203338">
    <property type="component" value="Unassembled WGS sequence"/>
</dbReference>
<evidence type="ECO:0000313" key="4">
    <source>
        <dbReference type="Proteomes" id="UP001203338"/>
    </source>
</evidence>
<organism evidence="3 4">
    <name type="scientific">Parendozoicomonas callyspongiae</name>
    <dbReference type="NCBI Taxonomy" id="2942213"/>
    <lineage>
        <taxon>Bacteria</taxon>
        <taxon>Pseudomonadati</taxon>
        <taxon>Pseudomonadota</taxon>
        <taxon>Gammaproteobacteria</taxon>
        <taxon>Oceanospirillales</taxon>
        <taxon>Endozoicomonadaceae</taxon>
        <taxon>Parendozoicomonas</taxon>
    </lineage>
</organism>
<accession>A0ABT0PAE2</accession>
<dbReference type="Gene3D" id="3.40.50.2000">
    <property type="entry name" value="Glycogen Phosphorylase B"/>
    <property type="match status" value="2"/>
</dbReference>
<feature type="domain" description="Glycosyltransferase subfamily 4-like N-terminal" evidence="2">
    <location>
        <begin position="20"/>
        <end position="180"/>
    </location>
</feature>
<name>A0ABT0PAE2_9GAMM</name>
<dbReference type="PANTHER" id="PTHR12526">
    <property type="entry name" value="GLYCOSYLTRANSFERASE"/>
    <property type="match status" value="1"/>
</dbReference>
<dbReference type="InterPro" id="IPR028098">
    <property type="entry name" value="Glyco_trans_4-like_N"/>
</dbReference>
<dbReference type="RefSeq" id="WP_249697197.1">
    <property type="nucleotide sequence ID" value="NZ_JAMFLX010000001.1"/>
</dbReference>
<dbReference type="CDD" id="cd03801">
    <property type="entry name" value="GT4_PimA-like"/>
    <property type="match status" value="1"/>
</dbReference>
<dbReference type="EMBL" id="JAMFLX010000001">
    <property type="protein sequence ID" value="MCL6268359.1"/>
    <property type="molecule type" value="Genomic_DNA"/>
</dbReference>
<sequence>MTSMKQPLTLAFILYKYFPFGGLQRDFLRIAKCCQQLGHSITVYTMEWKGKIPEGFEIKTNYPKTITAPTRNNQFHNWVKEQLELNPADLVVGFNKMPGLDVYYAADTCFEHKARNLRSSWYTWTRRYRHFSQNEKAVFGKDVDTVSLLISANEKVNFQQHYKTPDERLHLLPPGISRDRRRPADAESIRQNFRKEFDVKDNQNLVLMVGSGFKTKGVDRALQAIKGLPAEQRKSTRLFIIGQDDPRQFKVQAKTLGITEQVSFFSGRDDIPRFLVGADLLMHPAYNENTGTVLLEALVAGLPVLCTDVCGYAHYITDAQAGDVVPSPFMQEDLNKRLSTMLASDQKQQWQDNALAFADTADIYSLPERAAEIIEQVGLKKTGTQQQERETL</sequence>
<protein>
    <submittedName>
        <fullName evidence="3">Glycosyltransferase family 4 protein</fullName>
    </submittedName>
</protein>
<evidence type="ECO:0000259" key="1">
    <source>
        <dbReference type="Pfam" id="PF00534"/>
    </source>
</evidence>
<evidence type="ECO:0000259" key="2">
    <source>
        <dbReference type="Pfam" id="PF13439"/>
    </source>
</evidence>
<feature type="domain" description="Glycosyl transferase family 1" evidence="1">
    <location>
        <begin position="190"/>
        <end position="350"/>
    </location>
</feature>
<reference evidence="3 4" key="1">
    <citation type="submission" date="2022-05" db="EMBL/GenBank/DDBJ databases">
        <authorList>
            <person name="Park J.-S."/>
        </authorList>
    </citation>
    <scope>NUCLEOTIDE SEQUENCE [LARGE SCALE GENOMIC DNA]</scope>
    <source>
        <strain evidence="3 4">2012CJ34-2</strain>
    </source>
</reference>
<dbReference type="Pfam" id="PF00534">
    <property type="entry name" value="Glycos_transf_1"/>
    <property type="match status" value="1"/>
</dbReference>
<gene>
    <name evidence="3" type="ORF">M3P05_00150</name>
</gene>
<dbReference type="Pfam" id="PF13439">
    <property type="entry name" value="Glyco_transf_4"/>
    <property type="match status" value="1"/>
</dbReference>
<dbReference type="PANTHER" id="PTHR12526:SF641">
    <property type="entry name" value="LIPOPOLYSACCHARIDE CORE BIOSYNTHESIS PROTEIN RFAG"/>
    <property type="match status" value="1"/>
</dbReference>
<proteinExistence type="predicted"/>